<dbReference type="RefSeq" id="WP_176442477.1">
    <property type="nucleotide sequence ID" value="NZ_FZOT01000009.1"/>
</dbReference>
<protein>
    <submittedName>
        <fullName evidence="2">DJ-1/PfpI family protein</fullName>
    </submittedName>
</protein>
<dbReference type="AlphaFoldDB" id="A0A239IA85"/>
<dbReference type="InterPro" id="IPR002818">
    <property type="entry name" value="DJ-1/PfpI"/>
</dbReference>
<accession>A0A239IA85</accession>
<dbReference type="Gene3D" id="3.40.50.880">
    <property type="match status" value="1"/>
</dbReference>
<name>A0A239IA85_9BURK</name>
<organism evidence="2 3">
    <name type="scientific">Noviherbaspirillum humi</name>
    <dbReference type="NCBI Taxonomy" id="1688639"/>
    <lineage>
        <taxon>Bacteria</taxon>
        <taxon>Pseudomonadati</taxon>
        <taxon>Pseudomonadota</taxon>
        <taxon>Betaproteobacteria</taxon>
        <taxon>Burkholderiales</taxon>
        <taxon>Oxalobacteraceae</taxon>
        <taxon>Noviherbaspirillum</taxon>
    </lineage>
</organism>
<evidence type="ECO:0000313" key="2">
    <source>
        <dbReference type="EMBL" id="SNS90716.1"/>
    </source>
</evidence>
<feature type="domain" description="DJ-1/PfpI" evidence="1">
    <location>
        <begin position="9"/>
        <end position="125"/>
    </location>
</feature>
<dbReference type="EMBL" id="FZOT01000009">
    <property type="protein sequence ID" value="SNS90716.1"/>
    <property type="molecule type" value="Genomic_DNA"/>
</dbReference>
<dbReference type="Pfam" id="PF01965">
    <property type="entry name" value="DJ-1_PfpI"/>
    <property type="match status" value="1"/>
</dbReference>
<proteinExistence type="predicted"/>
<dbReference type="InterPro" id="IPR029062">
    <property type="entry name" value="Class_I_gatase-like"/>
</dbReference>
<evidence type="ECO:0000313" key="3">
    <source>
        <dbReference type="Proteomes" id="UP000198284"/>
    </source>
</evidence>
<dbReference type="Proteomes" id="UP000198284">
    <property type="component" value="Unassembled WGS sequence"/>
</dbReference>
<keyword evidence="3" id="KW-1185">Reference proteome</keyword>
<sequence>MDLALSGMNVAIFVTNGVEQQALAECRKALEVEGALPRLISDKPESVASMDQGKPGSDIATDLLLNKADAKAFDALLLLGGDVNGITQADREEAARFVQNFSQDGKTIGAVGEAAQLASGGNLVSGEAGDIDAFMRRFIEAVSARMQENLRGKPDENAVGIASS</sequence>
<gene>
    <name evidence="2" type="ORF">SAMN06265795_10926</name>
</gene>
<evidence type="ECO:0000259" key="1">
    <source>
        <dbReference type="Pfam" id="PF01965"/>
    </source>
</evidence>
<reference evidence="2 3" key="1">
    <citation type="submission" date="2017-06" db="EMBL/GenBank/DDBJ databases">
        <authorList>
            <person name="Kim H.J."/>
            <person name="Triplett B.A."/>
        </authorList>
    </citation>
    <scope>NUCLEOTIDE SEQUENCE [LARGE SCALE GENOMIC DNA]</scope>
    <source>
        <strain evidence="2 3">U15</strain>
    </source>
</reference>
<dbReference type="SUPFAM" id="SSF52317">
    <property type="entry name" value="Class I glutamine amidotransferase-like"/>
    <property type="match status" value="1"/>
</dbReference>